<accession>A0ABW1CX15</accession>
<name>A0ABW1CX15_9ACTN</name>
<dbReference type="InterPro" id="IPR016032">
    <property type="entry name" value="Sig_transdc_resp-reg_C-effctor"/>
</dbReference>
<gene>
    <name evidence="1" type="ORF">ACFPZ3_40410</name>
</gene>
<evidence type="ECO:0000313" key="1">
    <source>
        <dbReference type="EMBL" id="MFC5830158.1"/>
    </source>
</evidence>
<sequence>MISSATVARHIANIMGKLGFDARTQIDVWAADHEVDAGRT</sequence>
<evidence type="ECO:0008006" key="3">
    <source>
        <dbReference type="Google" id="ProtNLM"/>
    </source>
</evidence>
<reference evidence="2" key="1">
    <citation type="journal article" date="2019" name="Int. J. Syst. Evol. Microbiol.">
        <title>The Global Catalogue of Microorganisms (GCM) 10K type strain sequencing project: providing services to taxonomists for standard genome sequencing and annotation.</title>
        <authorList>
            <consortium name="The Broad Institute Genomics Platform"/>
            <consortium name="The Broad Institute Genome Sequencing Center for Infectious Disease"/>
            <person name="Wu L."/>
            <person name="Ma J."/>
        </authorList>
    </citation>
    <scope>NUCLEOTIDE SEQUENCE [LARGE SCALE GENOMIC DNA]</scope>
    <source>
        <strain evidence="2">CCUG 53903</strain>
    </source>
</reference>
<evidence type="ECO:0000313" key="2">
    <source>
        <dbReference type="Proteomes" id="UP001596058"/>
    </source>
</evidence>
<proteinExistence type="predicted"/>
<dbReference type="Gene3D" id="1.10.10.10">
    <property type="entry name" value="Winged helix-like DNA-binding domain superfamily/Winged helix DNA-binding domain"/>
    <property type="match status" value="1"/>
</dbReference>
<dbReference type="Proteomes" id="UP001596058">
    <property type="component" value="Unassembled WGS sequence"/>
</dbReference>
<keyword evidence="2" id="KW-1185">Reference proteome</keyword>
<dbReference type="EMBL" id="JBHSPA010000052">
    <property type="protein sequence ID" value="MFC5830158.1"/>
    <property type="molecule type" value="Genomic_DNA"/>
</dbReference>
<dbReference type="SUPFAM" id="SSF46894">
    <property type="entry name" value="C-terminal effector domain of the bipartite response regulators"/>
    <property type="match status" value="1"/>
</dbReference>
<organism evidence="1 2">
    <name type="scientific">Nonomuraea insulae</name>
    <dbReference type="NCBI Taxonomy" id="1616787"/>
    <lineage>
        <taxon>Bacteria</taxon>
        <taxon>Bacillati</taxon>
        <taxon>Actinomycetota</taxon>
        <taxon>Actinomycetes</taxon>
        <taxon>Streptosporangiales</taxon>
        <taxon>Streptosporangiaceae</taxon>
        <taxon>Nonomuraea</taxon>
    </lineage>
</organism>
<protein>
    <recommendedName>
        <fullName evidence="3">Regulatory LuxR family protein</fullName>
    </recommendedName>
</protein>
<comment type="caution">
    <text evidence="1">The sequence shown here is derived from an EMBL/GenBank/DDBJ whole genome shotgun (WGS) entry which is preliminary data.</text>
</comment>
<dbReference type="InterPro" id="IPR036388">
    <property type="entry name" value="WH-like_DNA-bd_sf"/>
</dbReference>
<dbReference type="RefSeq" id="WP_379519648.1">
    <property type="nucleotide sequence ID" value="NZ_JBHSPA010000052.1"/>
</dbReference>